<keyword evidence="9" id="KW-0460">Magnesium</keyword>
<dbReference type="SUPFAM" id="SSF52540">
    <property type="entry name" value="P-loop containing nucleoside triphosphate hydrolases"/>
    <property type="match status" value="1"/>
</dbReference>
<reference evidence="11" key="2">
    <citation type="journal article" date="2012" name="PLoS ONE">
        <title>A Deeply Branching Thermophilic Bacterium with an Ancient Acetyl-CoA Pathway Dominates a Subsurface Ecosystem.</title>
        <authorList>
            <person name="Takami H."/>
            <person name="Noguchi H."/>
            <person name="Takaki Y."/>
            <person name="Uchiyama I."/>
            <person name="Toyoda A."/>
            <person name="Nishi S."/>
            <person name="Chee G.-J."/>
            <person name="Arai W."/>
            <person name="Nunoura T."/>
            <person name="Itoh T."/>
            <person name="Hattori M."/>
            <person name="Takai K."/>
        </authorList>
    </citation>
    <scope>NUCLEOTIDE SEQUENCE</scope>
</reference>
<keyword evidence="7" id="KW-0547">Nucleotide-binding</keyword>
<dbReference type="GO" id="GO:0002949">
    <property type="term" value="P:tRNA threonylcarbamoyladenosine modification"/>
    <property type="evidence" value="ECO:0007669"/>
    <property type="project" value="InterPro"/>
</dbReference>
<keyword evidence="6" id="KW-0479">Metal-binding</keyword>
<evidence type="ECO:0000256" key="6">
    <source>
        <dbReference type="ARBA" id="ARBA00022723"/>
    </source>
</evidence>
<dbReference type="Gene3D" id="3.40.50.300">
    <property type="entry name" value="P-loop containing nucleotide triphosphate hydrolases"/>
    <property type="match status" value="1"/>
</dbReference>
<sequence>MSEKRRVKLPWGWAEGDSLRFTYGMGDLPRVVGALRAWCPSISRWMLVGPLGAGKTHFVRAWAGEAVASPTFTYVNAYPQAYHVDLYRFSWEVPSRLAELESLLEEAPLIFVEWAEKLPELPPLPFVWVEIQPVAPQERLLTATLIKDPPQEEPAEEGCQ</sequence>
<dbReference type="Pfam" id="PF02367">
    <property type="entry name" value="TsaE"/>
    <property type="match status" value="1"/>
</dbReference>
<evidence type="ECO:0000256" key="2">
    <source>
        <dbReference type="ARBA" id="ARBA00007599"/>
    </source>
</evidence>
<organism evidence="11">
    <name type="scientific">uncultured Bacteroidota bacterium</name>
    <dbReference type="NCBI Taxonomy" id="152509"/>
    <lineage>
        <taxon>Bacteria</taxon>
        <taxon>Pseudomonadati</taxon>
        <taxon>Bacteroidota</taxon>
        <taxon>environmental samples</taxon>
    </lineage>
</organism>
<evidence type="ECO:0000256" key="10">
    <source>
        <dbReference type="ARBA" id="ARBA00032441"/>
    </source>
</evidence>
<evidence type="ECO:0000256" key="7">
    <source>
        <dbReference type="ARBA" id="ARBA00022741"/>
    </source>
</evidence>
<evidence type="ECO:0000256" key="9">
    <source>
        <dbReference type="ARBA" id="ARBA00022842"/>
    </source>
</evidence>
<evidence type="ECO:0000313" key="11">
    <source>
        <dbReference type="EMBL" id="BAL57850.1"/>
    </source>
</evidence>
<dbReference type="EMBL" id="AP011785">
    <property type="protein sequence ID" value="BAL57850.1"/>
    <property type="molecule type" value="Genomic_DNA"/>
</dbReference>
<evidence type="ECO:0000256" key="1">
    <source>
        <dbReference type="ARBA" id="ARBA00004496"/>
    </source>
</evidence>
<keyword evidence="5" id="KW-0819">tRNA processing</keyword>
<evidence type="ECO:0000256" key="4">
    <source>
        <dbReference type="ARBA" id="ARBA00022490"/>
    </source>
</evidence>
<name>H5SNW4_9BACT</name>
<dbReference type="InterPro" id="IPR003442">
    <property type="entry name" value="T6A_TsaE"/>
</dbReference>
<dbReference type="GO" id="GO:0005737">
    <property type="term" value="C:cytoplasm"/>
    <property type="evidence" value="ECO:0007669"/>
    <property type="project" value="UniProtKB-SubCell"/>
</dbReference>
<evidence type="ECO:0000256" key="3">
    <source>
        <dbReference type="ARBA" id="ARBA00019010"/>
    </source>
</evidence>
<dbReference type="GO" id="GO:0046872">
    <property type="term" value="F:metal ion binding"/>
    <property type="evidence" value="ECO:0007669"/>
    <property type="project" value="UniProtKB-KW"/>
</dbReference>
<dbReference type="InterPro" id="IPR027417">
    <property type="entry name" value="P-loop_NTPase"/>
</dbReference>
<gene>
    <name evidence="11" type="ORF">HGMM_F52E02C33</name>
</gene>
<dbReference type="AlphaFoldDB" id="H5SNW4"/>
<dbReference type="PANTHER" id="PTHR33540">
    <property type="entry name" value="TRNA THREONYLCARBAMOYLADENOSINE BIOSYNTHESIS PROTEIN TSAE"/>
    <property type="match status" value="1"/>
</dbReference>
<comment type="subcellular location">
    <subcellularLocation>
        <location evidence="1">Cytoplasm</location>
    </subcellularLocation>
</comment>
<evidence type="ECO:0000256" key="8">
    <source>
        <dbReference type="ARBA" id="ARBA00022840"/>
    </source>
</evidence>
<keyword evidence="8" id="KW-0067">ATP-binding</keyword>
<accession>H5SNW4</accession>
<dbReference type="PANTHER" id="PTHR33540:SF2">
    <property type="entry name" value="TRNA THREONYLCARBAMOYLADENOSINE BIOSYNTHESIS PROTEIN TSAE"/>
    <property type="match status" value="1"/>
</dbReference>
<protein>
    <recommendedName>
        <fullName evidence="3">tRNA threonylcarbamoyladenosine biosynthesis protein TsaE</fullName>
    </recommendedName>
    <alternativeName>
        <fullName evidence="10">t(6)A37 threonylcarbamoyladenosine biosynthesis protein TsaE</fullName>
    </alternativeName>
</protein>
<dbReference type="GO" id="GO:0005524">
    <property type="term" value="F:ATP binding"/>
    <property type="evidence" value="ECO:0007669"/>
    <property type="project" value="UniProtKB-KW"/>
</dbReference>
<keyword evidence="4" id="KW-0963">Cytoplasm</keyword>
<reference evidence="11" key="1">
    <citation type="journal article" date="2005" name="Environ. Microbiol.">
        <title>Genetic and functional properties of uncultivated thermophilic crenarchaeotes from a subsurface gold mine as revealed by analysis of genome fragments.</title>
        <authorList>
            <person name="Nunoura T."/>
            <person name="Hirayama H."/>
            <person name="Takami H."/>
            <person name="Oida H."/>
            <person name="Nishi S."/>
            <person name="Shimamura S."/>
            <person name="Suzuki Y."/>
            <person name="Inagaki F."/>
            <person name="Takai K."/>
            <person name="Nealson K.H."/>
            <person name="Horikoshi K."/>
        </authorList>
    </citation>
    <scope>NUCLEOTIDE SEQUENCE</scope>
</reference>
<proteinExistence type="inferred from homology"/>
<evidence type="ECO:0000256" key="5">
    <source>
        <dbReference type="ARBA" id="ARBA00022694"/>
    </source>
</evidence>
<comment type="similarity">
    <text evidence="2">Belongs to the TsaE family.</text>
</comment>